<dbReference type="Pfam" id="PF13416">
    <property type="entry name" value="SBP_bac_8"/>
    <property type="match status" value="1"/>
</dbReference>
<name>A0A7X6N342_9LACO</name>
<dbReference type="InterPro" id="IPR006059">
    <property type="entry name" value="SBP"/>
</dbReference>
<keyword evidence="4" id="KW-0732">Signal</keyword>
<dbReference type="EMBL" id="JAAXPN010000006">
    <property type="protein sequence ID" value="NKZ24429.1"/>
    <property type="molecule type" value="Genomic_DNA"/>
</dbReference>
<dbReference type="GO" id="GO:0030313">
    <property type="term" value="C:cell envelope"/>
    <property type="evidence" value="ECO:0007669"/>
    <property type="project" value="UniProtKB-SubCell"/>
</dbReference>
<dbReference type="SUPFAM" id="SSF53850">
    <property type="entry name" value="Periplasmic binding protein-like II"/>
    <property type="match status" value="1"/>
</dbReference>
<organism evidence="5 6">
    <name type="scientific">Periweissella fabalis</name>
    <dbReference type="NCBI Taxonomy" id="1070421"/>
    <lineage>
        <taxon>Bacteria</taxon>
        <taxon>Bacillati</taxon>
        <taxon>Bacillota</taxon>
        <taxon>Bacilli</taxon>
        <taxon>Lactobacillales</taxon>
        <taxon>Lactobacillaceae</taxon>
        <taxon>Periweissella</taxon>
    </lineage>
</organism>
<comment type="similarity">
    <text evidence="2">Belongs to the bacterial solute-binding protein 1 family.</text>
</comment>
<proteinExistence type="inferred from homology"/>
<evidence type="ECO:0000256" key="3">
    <source>
        <dbReference type="ARBA" id="ARBA00022448"/>
    </source>
</evidence>
<sequence length="447" mass="49041">MSKKIFRILYLILGVATVCAIGLQIANVHANTKTKDHRQVVTFWHAMGGVNKVALEKLVAEYNKSQTKYEVIPSFQGIYPETLAKYQSVAGSSSAPDLVQVPEVGTQTMIDNKNYIPAYKLFERDGMSLNNIEKPISTYYSVNGKLQSIPFNSSTPVLFYNKDVLKSVGYNTFPTTYEQIADVGRKLKAKGIKTKSFSLQVYGWLFEELIANEGNLLMNNNNGKTGVPTKVAFNNDDTQYMLTWVQNMLKNGTAINYSTNANDLTAGFLNQNVAMILASSSSANQIFKAAKFHVGIGYLPIPANKKTRTGVAIGGASVWVTKGKSTAETDGAWDFMKFMLKPSSQAEWSLATGYFPANKLAYNQAVMKQAYAKNPELQVAANQLHDTKIVPQTQGVLTNVITQARSIEEAGMDSIFNGANVKQTLNQVTTDVNSALLQSNQANGKIK</sequence>
<gene>
    <name evidence="5" type="ORF">HF964_06405</name>
</gene>
<reference evidence="5 6" key="1">
    <citation type="submission" date="2020-04" db="EMBL/GenBank/DDBJ databases">
        <title>MicrobeNet Type strains.</title>
        <authorList>
            <person name="Nicholson A.C."/>
        </authorList>
    </citation>
    <scope>NUCLEOTIDE SEQUENCE [LARGE SCALE GENOMIC DNA]</scope>
    <source>
        <strain evidence="5 6">CCUG 61472</strain>
    </source>
</reference>
<protein>
    <submittedName>
        <fullName evidence="5">ABC transporter substrate-binding protein</fullName>
    </submittedName>
</protein>
<evidence type="ECO:0000256" key="1">
    <source>
        <dbReference type="ARBA" id="ARBA00004196"/>
    </source>
</evidence>
<dbReference type="InterPro" id="IPR050490">
    <property type="entry name" value="Bact_solute-bd_prot1"/>
</dbReference>
<dbReference type="CDD" id="cd14748">
    <property type="entry name" value="PBP2_UgpB"/>
    <property type="match status" value="1"/>
</dbReference>
<dbReference type="PANTHER" id="PTHR43649">
    <property type="entry name" value="ARABINOSE-BINDING PROTEIN-RELATED"/>
    <property type="match status" value="1"/>
</dbReference>
<keyword evidence="6" id="KW-1185">Reference proteome</keyword>
<comment type="subcellular location">
    <subcellularLocation>
        <location evidence="1">Cell envelope</location>
    </subcellularLocation>
</comment>
<evidence type="ECO:0000313" key="6">
    <source>
        <dbReference type="Proteomes" id="UP000549765"/>
    </source>
</evidence>
<dbReference type="PANTHER" id="PTHR43649:SF31">
    <property type="entry name" value="SN-GLYCEROL-3-PHOSPHATE-BINDING PERIPLASMIC PROTEIN UGPB"/>
    <property type="match status" value="1"/>
</dbReference>
<evidence type="ECO:0000313" key="5">
    <source>
        <dbReference type="EMBL" id="NKZ24429.1"/>
    </source>
</evidence>
<accession>A0A7X6N342</accession>
<evidence type="ECO:0000256" key="4">
    <source>
        <dbReference type="ARBA" id="ARBA00022729"/>
    </source>
</evidence>
<dbReference type="Gene3D" id="3.40.190.10">
    <property type="entry name" value="Periplasmic binding protein-like II"/>
    <property type="match status" value="2"/>
</dbReference>
<dbReference type="AlphaFoldDB" id="A0A7X6N342"/>
<evidence type="ECO:0000256" key="2">
    <source>
        <dbReference type="ARBA" id="ARBA00008520"/>
    </source>
</evidence>
<comment type="caution">
    <text evidence="5">The sequence shown here is derived from an EMBL/GenBank/DDBJ whole genome shotgun (WGS) entry which is preliminary data.</text>
</comment>
<dbReference type="RefSeq" id="WP_168722226.1">
    <property type="nucleotide sequence ID" value="NZ_JAAXPN010000006.1"/>
</dbReference>
<keyword evidence="3" id="KW-0813">Transport</keyword>
<dbReference type="Proteomes" id="UP000549765">
    <property type="component" value="Unassembled WGS sequence"/>
</dbReference>